<dbReference type="InterPro" id="IPR004963">
    <property type="entry name" value="PAE/NOTUM"/>
</dbReference>
<keyword evidence="2" id="KW-1133">Transmembrane helix</keyword>
<evidence type="ECO:0000313" key="3">
    <source>
        <dbReference type="Proteomes" id="UP000515135"/>
    </source>
</evidence>
<accession>A0A6P4Z1R8</accession>
<protein>
    <submittedName>
        <fullName evidence="4">Pectin acetylesterase 11-like isoform X2</fullName>
    </submittedName>
</protein>
<dbReference type="PANTHER" id="PTHR21562">
    <property type="entry name" value="NOTUM-RELATED"/>
    <property type="match status" value="1"/>
</dbReference>
<gene>
    <name evidence="4" type="primary">LOC109469435</name>
</gene>
<dbReference type="GO" id="GO:0016787">
    <property type="term" value="F:hydrolase activity"/>
    <property type="evidence" value="ECO:0007669"/>
    <property type="project" value="InterPro"/>
</dbReference>
<keyword evidence="2" id="KW-0472">Membrane</keyword>
<dbReference type="PANTHER" id="PTHR21562:SF67">
    <property type="entry name" value="PECTIN ACETYLESTERASE"/>
    <property type="match status" value="1"/>
</dbReference>
<evidence type="ECO:0000313" key="4">
    <source>
        <dbReference type="RefSeq" id="XP_019623511.1"/>
    </source>
</evidence>
<evidence type="ECO:0000256" key="1">
    <source>
        <dbReference type="ARBA" id="ARBA00010213"/>
    </source>
</evidence>
<dbReference type="AlphaFoldDB" id="A0A6P4Z1R8"/>
<keyword evidence="2" id="KW-0812">Transmembrane</keyword>
<organism evidence="3 4">
    <name type="scientific">Branchiostoma belcheri</name>
    <name type="common">Amphioxus</name>
    <dbReference type="NCBI Taxonomy" id="7741"/>
    <lineage>
        <taxon>Eukaryota</taxon>
        <taxon>Metazoa</taxon>
        <taxon>Chordata</taxon>
        <taxon>Cephalochordata</taxon>
        <taxon>Leptocardii</taxon>
        <taxon>Amphioxiformes</taxon>
        <taxon>Branchiostomatidae</taxon>
        <taxon>Branchiostoma</taxon>
    </lineage>
</organism>
<keyword evidence="3" id="KW-1185">Reference proteome</keyword>
<reference evidence="4" key="1">
    <citation type="submission" date="2025-08" db="UniProtKB">
        <authorList>
            <consortium name="RefSeq"/>
        </authorList>
    </citation>
    <scope>IDENTIFICATION</scope>
    <source>
        <tissue evidence="4">Gonad</tissue>
    </source>
</reference>
<evidence type="ECO:0000256" key="2">
    <source>
        <dbReference type="SAM" id="Phobius"/>
    </source>
</evidence>
<comment type="similarity">
    <text evidence="1">Belongs to the pectinacetylesterase family. Notum subfamily.</text>
</comment>
<proteinExistence type="inferred from homology"/>
<dbReference type="Pfam" id="PF03283">
    <property type="entry name" value="PAE"/>
    <property type="match status" value="2"/>
</dbReference>
<sequence length="418" mass="46684">MQSDSVETLEDVPAIIYIMKRLKTKRKLLKILVATMCFLGAAQVAFRCQKTSNQDEEKSASRLEVVQKWSPFHVIRNQLNSSLVANSSADRDERPQMQLRLLSTHAANQTGAFCLDGSAPGYYFQPGVAAGLRKWVIYLPGGEACFTLEACRKRTLQTKGLGPGTTRKLANTTKGHALRSADKTINPEFWDWNMVEAVYCDGFFFSAGAVAVLRHASWFREQLPLTVNFRVFAASAAFPMLRSVRTGRFFNETTLFPAVIMHHAARSVPKACLQEADPSGLTLKCHEPFGLLQYQSAPLFVAGYVYDAWMLDNSLEARCTPKTCRGASEREGLKNLSREISETLPGLLKPQDGMFIVNCKKHFIITEHNTWTAGVTVQGVTAAKAFTDWFYGRGNSHRHMDCVTFQCYPNPTCTKARL</sequence>
<feature type="transmembrane region" description="Helical" evidence="2">
    <location>
        <begin position="28"/>
        <end position="46"/>
    </location>
</feature>
<dbReference type="OrthoDB" id="2015280at2759"/>
<dbReference type="Proteomes" id="UP000515135">
    <property type="component" value="Unplaced"/>
</dbReference>
<dbReference type="RefSeq" id="XP_019623511.1">
    <property type="nucleotide sequence ID" value="XM_019767952.1"/>
</dbReference>
<name>A0A6P4Z1R8_BRABE</name>
<dbReference type="GeneID" id="109469435"/>